<protein>
    <submittedName>
        <fullName evidence="9">SigB/SigF/SigG family RNA polymerase sigma factor</fullName>
    </submittedName>
</protein>
<keyword evidence="3" id="KW-0238">DNA-binding</keyword>
<evidence type="ECO:0000259" key="6">
    <source>
        <dbReference type="Pfam" id="PF04539"/>
    </source>
</evidence>
<dbReference type="InterPro" id="IPR013325">
    <property type="entry name" value="RNA_pol_sigma_r2"/>
</dbReference>
<dbReference type="InterPro" id="IPR007627">
    <property type="entry name" value="RNA_pol_sigma70_r2"/>
</dbReference>
<keyword evidence="4" id="KW-0804">Transcription</keyword>
<feature type="compositionally biased region" description="Low complexity" evidence="5">
    <location>
        <begin position="20"/>
        <end position="29"/>
    </location>
</feature>
<proteinExistence type="predicted"/>
<keyword evidence="10" id="KW-1185">Reference proteome</keyword>
<feature type="region of interest" description="Disordered" evidence="5">
    <location>
        <begin position="1"/>
        <end position="29"/>
    </location>
</feature>
<dbReference type="InterPro" id="IPR007624">
    <property type="entry name" value="RNA_pol_sigma70_r3"/>
</dbReference>
<evidence type="ECO:0000256" key="1">
    <source>
        <dbReference type="ARBA" id="ARBA00023015"/>
    </source>
</evidence>
<feature type="compositionally biased region" description="Pro residues" evidence="5">
    <location>
        <begin position="1"/>
        <end position="12"/>
    </location>
</feature>
<evidence type="ECO:0000256" key="4">
    <source>
        <dbReference type="ARBA" id="ARBA00023163"/>
    </source>
</evidence>
<reference evidence="10" key="1">
    <citation type="journal article" date="2019" name="Int. J. Syst. Evol. Microbiol.">
        <title>The Global Catalogue of Microorganisms (GCM) 10K type strain sequencing project: providing services to taxonomists for standard genome sequencing and annotation.</title>
        <authorList>
            <consortium name="The Broad Institute Genomics Platform"/>
            <consortium name="The Broad Institute Genome Sequencing Center for Infectious Disease"/>
            <person name="Wu L."/>
            <person name="Ma J."/>
        </authorList>
    </citation>
    <scope>NUCLEOTIDE SEQUENCE [LARGE SCALE GENOMIC DNA]</scope>
    <source>
        <strain evidence="10">JCM 18303</strain>
    </source>
</reference>
<dbReference type="InterPro" id="IPR000943">
    <property type="entry name" value="RNA_pol_sigma70"/>
</dbReference>
<feature type="domain" description="RNA polymerase sigma-70 region 2" evidence="7">
    <location>
        <begin position="59"/>
        <end position="128"/>
    </location>
</feature>
<dbReference type="SUPFAM" id="SSF88659">
    <property type="entry name" value="Sigma3 and sigma4 domains of RNA polymerase sigma factors"/>
    <property type="match status" value="2"/>
</dbReference>
<dbReference type="Gene3D" id="1.20.120.1810">
    <property type="match status" value="1"/>
</dbReference>
<keyword evidence="2" id="KW-0731">Sigma factor</keyword>
<dbReference type="NCBIfam" id="TIGR02937">
    <property type="entry name" value="sigma70-ECF"/>
    <property type="match status" value="1"/>
</dbReference>
<dbReference type="NCBIfam" id="TIGR02980">
    <property type="entry name" value="SigBFG"/>
    <property type="match status" value="1"/>
</dbReference>
<evidence type="ECO:0000256" key="3">
    <source>
        <dbReference type="ARBA" id="ARBA00023125"/>
    </source>
</evidence>
<name>A0ABP9QAJ2_9PSEU</name>
<dbReference type="CDD" id="cd06171">
    <property type="entry name" value="Sigma70_r4"/>
    <property type="match status" value="1"/>
</dbReference>
<organism evidence="9 10">
    <name type="scientific">Pseudonocardia eucalypti</name>
    <dbReference type="NCBI Taxonomy" id="648755"/>
    <lineage>
        <taxon>Bacteria</taxon>
        <taxon>Bacillati</taxon>
        <taxon>Actinomycetota</taxon>
        <taxon>Actinomycetes</taxon>
        <taxon>Pseudonocardiales</taxon>
        <taxon>Pseudonocardiaceae</taxon>
        <taxon>Pseudonocardia</taxon>
    </lineage>
</organism>
<dbReference type="Proteomes" id="UP001428817">
    <property type="component" value="Unassembled WGS sequence"/>
</dbReference>
<evidence type="ECO:0000313" key="10">
    <source>
        <dbReference type="Proteomes" id="UP001428817"/>
    </source>
</evidence>
<sequence>MSSPDSPDPPNGPTDQPDGAASSASSVSSSEYEHLVPLLSEYAGLDPDDPRREKLRDQLVTGYLPVAQHIARRFAHRGEPLEDLTQVATVGLINAVDRFTPERGTDFFSFAVPTISGEVRRHFRDQSWSMRVPRRLKDLHVSINAAVAELSQQLGRAPKPSELARRLELPVSEVLEGLEAAQAYRSSSLDEMLSTDESGTTLGDLLGAADAELDRVDYQQALQPLLAELPDRERNILMLRFFLNMTQTQIADRVGVSQMHVSRLLTQTLAKMRERLETNP</sequence>
<comment type="caution">
    <text evidence="9">The sequence shown here is derived from an EMBL/GenBank/DDBJ whole genome shotgun (WGS) entry which is preliminary data.</text>
</comment>
<evidence type="ECO:0000259" key="8">
    <source>
        <dbReference type="Pfam" id="PF04545"/>
    </source>
</evidence>
<evidence type="ECO:0000256" key="5">
    <source>
        <dbReference type="SAM" id="MobiDB-lite"/>
    </source>
</evidence>
<dbReference type="Gene3D" id="1.10.10.10">
    <property type="entry name" value="Winged helix-like DNA-binding domain superfamily/Winged helix DNA-binding domain"/>
    <property type="match status" value="2"/>
</dbReference>
<dbReference type="InterPro" id="IPR007630">
    <property type="entry name" value="RNA_pol_sigma70_r4"/>
</dbReference>
<dbReference type="SUPFAM" id="SSF88946">
    <property type="entry name" value="Sigma2 domain of RNA polymerase sigma factors"/>
    <property type="match status" value="1"/>
</dbReference>
<dbReference type="Pfam" id="PF04545">
    <property type="entry name" value="Sigma70_r4"/>
    <property type="match status" value="1"/>
</dbReference>
<dbReference type="InterPro" id="IPR014284">
    <property type="entry name" value="RNA_pol_sigma-70_dom"/>
</dbReference>
<gene>
    <name evidence="9" type="ORF">GCM10023321_34000</name>
</gene>
<dbReference type="PRINTS" id="PR00046">
    <property type="entry name" value="SIGMA70FCT"/>
</dbReference>
<keyword evidence="1" id="KW-0805">Transcription regulation</keyword>
<dbReference type="InterPro" id="IPR014322">
    <property type="entry name" value="RNA_pol_sigma-B/F/G"/>
</dbReference>
<feature type="domain" description="RNA polymerase sigma-70 region 3" evidence="6">
    <location>
        <begin position="142"/>
        <end position="205"/>
    </location>
</feature>
<evidence type="ECO:0000256" key="2">
    <source>
        <dbReference type="ARBA" id="ARBA00023082"/>
    </source>
</evidence>
<evidence type="ECO:0000313" key="9">
    <source>
        <dbReference type="EMBL" id="GAA5156932.1"/>
    </source>
</evidence>
<dbReference type="PANTHER" id="PTHR30385">
    <property type="entry name" value="SIGMA FACTOR F FLAGELLAR"/>
    <property type="match status" value="1"/>
</dbReference>
<dbReference type="Pfam" id="PF04542">
    <property type="entry name" value="Sigma70_r2"/>
    <property type="match status" value="1"/>
</dbReference>
<dbReference type="EMBL" id="BAABJP010000015">
    <property type="protein sequence ID" value="GAA5156932.1"/>
    <property type="molecule type" value="Genomic_DNA"/>
</dbReference>
<accession>A0ABP9QAJ2</accession>
<evidence type="ECO:0000259" key="7">
    <source>
        <dbReference type="Pfam" id="PF04542"/>
    </source>
</evidence>
<feature type="domain" description="RNA polymerase sigma-70 region 4" evidence="8">
    <location>
        <begin position="225"/>
        <end position="274"/>
    </location>
</feature>
<dbReference type="PANTHER" id="PTHR30385:SF4">
    <property type="entry name" value="RNA POLYMERASE SIGMA-E FACTOR"/>
    <property type="match status" value="1"/>
</dbReference>
<dbReference type="Pfam" id="PF04539">
    <property type="entry name" value="Sigma70_r3"/>
    <property type="match status" value="1"/>
</dbReference>
<dbReference type="InterPro" id="IPR013324">
    <property type="entry name" value="RNA_pol_sigma_r3/r4-like"/>
</dbReference>
<dbReference type="InterPro" id="IPR036388">
    <property type="entry name" value="WH-like_DNA-bd_sf"/>
</dbReference>